<evidence type="ECO:0000313" key="2">
    <source>
        <dbReference type="EMBL" id="KAK3168737.1"/>
    </source>
</evidence>
<feature type="region of interest" description="Disordered" evidence="1">
    <location>
        <begin position="1"/>
        <end position="59"/>
    </location>
</feature>
<dbReference type="EMBL" id="JASNWA010000010">
    <property type="protein sequence ID" value="KAK3168737.1"/>
    <property type="molecule type" value="Genomic_DNA"/>
</dbReference>
<name>A0AAD9Z1Q5_9LECA</name>
<feature type="compositionally biased region" description="Basic and acidic residues" evidence="1">
    <location>
        <begin position="44"/>
        <end position="53"/>
    </location>
</feature>
<feature type="compositionally biased region" description="Acidic residues" evidence="1">
    <location>
        <begin position="32"/>
        <end position="43"/>
    </location>
</feature>
<keyword evidence="3" id="KW-1185">Reference proteome</keyword>
<feature type="compositionally biased region" description="Basic and acidic residues" evidence="1">
    <location>
        <begin position="1"/>
        <end position="19"/>
    </location>
</feature>
<evidence type="ECO:0000313" key="3">
    <source>
        <dbReference type="Proteomes" id="UP001276659"/>
    </source>
</evidence>
<comment type="caution">
    <text evidence="2">The sequence shown here is derived from an EMBL/GenBank/DDBJ whole genome shotgun (WGS) entry which is preliminary data.</text>
</comment>
<organism evidence="2 3">
    <name type="scientific">Lepraria neglecta</name>
    <dbReference type="NCBI Taxonomy" id="209136"/>
    <lineage>
        <taxon>Eukaryota</taxon>
        <taxon>Fungi</taxon>
        <taxon>Dikarya</taxon>
        <taxon>Ascomycota</taxon>
        <taxon>Pezizomycotina</taxon>
        <taxon>Lecanoromycetes</taxon>
        <taxon>OSLEUM clade</taxon>
        <taxon>Lecanoromycetidae</taxon>
        <taxon>Lecanorales</taxon>
        <taxon>Lecanorineae</taxon>
        <taxon>Stereocaulaceae</taxon>
        <taxon>Lepraria</taxon>
    </lineage>
</organism>
<protein>
    <submittedName>
        <fullName evidence="2">Uncharacterized protein</fullName>
    </submittedName>
</protein>
<evidence type="ECO:0000256" key="1">
    <source>
        <dbReference type="SAM" id="MobiDB-lite"/>
    </source>
</evidence>
<gene>
    <name evidence="2" type="ORF">OEA41_005185</name>
</gene>
<proteinExistence type="predicted"/>
<dbReference type="AlphaFoldDB" id="A0AAD9Z1Q5"/>
<accession>A0AAD9Z1Q5</accession>
<reference evidence="2" key="1">
    <citation type="submission" date="2022-11" db="EMBL/GenBank/DDBJ databases">
        <title>Chromosomal genome sequence assembly and mating type (MAT) locus characterization of the leprose asexual lichenized fungus Lepraria neglecta (Nyl.) Erichsen.</title>
        <authorList>
            <person name="Allen J.L."/>
            <person name="Pfeffer B."/>
        </authorList>
    </citation>
    <scope>NUCLEOTIDE SEQUENCE</scope>
    <source>
        <strain evidence="2">Allen 5258</strain>
    </source>
</reference>
<sequence>MWQKEEKDIEMRKVGERSEVGSVAGFVRDGEGEGEEEEEEEEEGKGRRVDENAQAKGLK</sequence>
<dbReference type="Proteomes" id="UP001276659">
    <property type="component" value="Unassembled WGS sequence"/>
</dbReference>